<dbReference type="SMART" id="SM00474">
    <property type="entry name" value="35EXOc"/>
    <property type="match status" value="1"/>
</dbReference>
<dbReference type="GO" id="GO:0005730">
    <property type="term" value="C:nucleolus"/>
    <property type="evidence" value="ECO:0007669"/>
    <property type="project" value="TreeGrafter"/>
</dbReference>
<dbReference type="InterPro" id="IPR002562">
    <property type="entry name" value="3'-5'_exonuclease_dom"/>
</dbReference>
<dbReference type="GO" id="GO:0071051">
    <property type="term" value="P:poly(A)-dependent snoRNA 3'-end processing"/>
    <property type="evidence" value="ECO:0007669"/>
    <property type="project" value="TreeGrafter"/>
</dbReference>
<evidence type="ECO:0000313" key="3">
    <source>
        <dbReference type="Proteomes" id="UP000728032"/>
    </source>
</evidence>
<dbReference type="AlphaFoldDB" id="A0A7R9LGZ2"/>
<dbReference type="InterPro" id="IPR012588">
    <property type="entry name" value="Exosome-assoc_fac_Rrp6_N"/>
</dbReference>
<dbReference type="GO" id="GO:0071038">
    <property type="term" value="P:TRAMP-dependent tRNA surveillance pathway"/>
    <property type="evidence" value="ECO:0007669"/>
    <property type="project" value="TreeGrafter"/>
</dbReference>
<name>A0A7R9LGZ2_9ACAR</name>
<dbReference type="GO" id="GO:0000467">
    <property type="term" value="P:exonucleolytic trimming to generate mature 3'-end of 5.8S rRNA from tricistronic rRNA transcript (SSU-rRNA, 5.8S rRNA, LSU-rRNA)"/>
    <property type="evidence" value="ECO:0007669"/>
    <property type="project" value="InterPro"/>
</dbReference>
<dbReference type="InterPro" id="IPR036397">
    <property type="entry name" value="RNaseH_sf"/>
</dbReference>
<dbReference type="GO" id="GO:0071039">
    <property type="term" value="P:nuclear polyadenylation-dependent CUT catabolic process"/>
    <property type="evidence" value="ECO:0007669"/>
    <property type="project" value="TreeGrafter"/>
</dbReference>
<dbReference type="GO" id="GO:0071044">
    <property type="term" value="P:histone mRNA catabolic process"/>
    <property type="evidence" value="ECO:0007669"/>
    <property type="project" value="TreeGrafter"/>
</dbReference>
<proteinExistence type="predicted"/>
<gene>
    <name evidence="2" type="ORF">ONB1V03_LOCUS3154</name>
</gene>
<dbReference type="OrthoDB" id="2250022at2759"/>
<feature type="domain" description="3'-5' exonuclease" evidence="1">
    <location>
        <begin position="172"/>
        <end position="315"/>
    </location>
</feature>
<keyword evidence="3" id="KW-1185">Reference proteome</keyword>
<dbReference type="EMBL" id="CAJPVJ010000868">
    <property type="protein sequence ID" value="CAG2163580.1"/>
    <property type="molecule type" value="Genomic_DNA"/>
</dbReference>
<dbReference type="GO" id="GO:0071040">
    <property type="term" value="P:nuclear polyadenylation-dependent antisense transcript catabolic process"/>
    <property type="evidence" value="ECO:0007669"/>
    <property type="project" value="TreeGrafter"/>
</dbReference>
<dbReference type="Pfam" id="PF01612">
    <property type="entry name" value="DNA_pol_A_exo1"/>
    <property type="match status" value="1"/>
</dbReference>
<dbReference type="GO" id="GO:0071036">
    <property type="term" value="P:nuclear polyadenylation-dependent snoRNA catabolic process"/>
    <property type="evidence" value="ECO:0007669"/>
    <property type="project" value="TreeGrafter"/>
</dbReference>
<dbReference type="InterPro" id="IPR012337">
    <property type="entry name" value="RNaseH-like_sf"/>
</dbReference>
<dbReference type="GO" id="GO:0071037">
    <property type="term" value="P:nuclear polyadenylation-dependent snRNA catabolic process"/>
    <property type="evidence" value="ECO:0007669"/>
    <property type="project" value="TreeGrafter"/>
</dbReference>
<dbReference type="Gene3D" id="3.30.420.10">
    <property type="entry name" value="Ribonuclease H-like superfamily/Ribonuclease H"/>
    <property type="match status" value="2"/>
</dbReference>
<dbReference type="GO" id="GO:0000176">
    <property type="term" value="C:nuclear exosome (RNase complex)"/>
    <property type="evidence" value="ECO:0007669"/>
    <property type="project" value="InterPro"/>
</dbReference>
<evidence type="ECO:0000313" key="2">
    <source>
        <dbReference type="EMBL" id="CAD7641545.1"/>
    </source>
</evidence>
<accession>A0A7R9LGZ2</accession>
<dbReference type="SUPFAM" id="SSF53098">
    <property type="entry name" value="Ribonuclease H-like"/>
    <property type="match status" value="1"/>
</dbReference>
<evidence type="ECO:0000259" key="1">
    <source>
        <dbReference type="SMART" id="SM00474"/>
    </source>
</evidence>
<dbReference type="GO" id="GO:0071035">
    <property type="term" value="P:nuclear polyadenylation-dependent rRNA catabolic process"/>
    <property type="evidence" value="ECO:0007669"/>
    <property type="project" value="TreeGrafter"/>
</dbReference>
<dbReference type="PANTHER" id="PTHR12124">
    <property type="entry name" value="POLYMYOSITIS/SCLERODERMA AUTOANTIGEN-RELATED"/>
    <property type="match status" value="1"/>
</dbReference>
<dbReference type="GO" id="GO:0000175">
    <property type="term" value="F:3'-5'-RNA exonuclease activity"/>
    <property type="evidence" value="ECO:0007669"/>
    <property type="project" value="InterPro"/>
</dbReference>
<dbReference type="EMBL" id="OC915693">
    <property type="protein sequence ID" value="CAD7641545.1"/>
    <property type="molecule type" value="Genomic_DNA"/>
</dbReference>
<reference evidence="2" key="1">
    <citation type="submission" date="2020-11" db="EMBL/GenBank/DDBJ databases">
        <authorList>
            <person name="Tran Van P."/>
        </authorList>
    </citation>
    <scope>NUCLEOTIDE SEQUENCE</scope>
</reference>
<dbReference type="GO" id="GO:0003727">
    <property type="term" value="F:single-stranded RNA binding"/>
    <property type="evidence" value="ECO:0007669"/>
    <property type="project" value="TreeGrafter"/>
</dbReference>
<dbReference type="PANTHER" id="PTHR12124:SF47">
    <property type="entry name" value="EXOSOME COMPONENT 10"/>
    <property type="match status" value="1"/>
</dbReference>
<dbReference type="InterPro" id="IPR045092">
    <property type="entry name" value="Rrp6-like"/>
</dbReference>
<dbReference type="Pfam" id="PF08066">
    <property type="entry name" value="PMC2NT"/>
    <property type="match status" value="1"/>
</dbReference>
<sequence length="485" mass="55984">MDTDLDVDRICQQIQEKALKATKCSLGIKSCDLSYHCNTSDKLKKVLKHETNECLEMLSSLIQNEYKGKRIERIGSDEDKSDVITELNDNIFDKIGNHLDEASGLKQKAADLVLATMGDQKTINSSATSSWNRTIVRAKRGVNCNLLSAKMVERSQLKFKDKVDNSNHPFVPIIKDKPNSIKPLSILLEKNEFGFDSYSHPYEVEIEKFEPKEHFLQIEIPEIFHGADMDVIWLQRDFGIYLVNLFDTFQASKLLDFSHLSLSYLLRHYCNLEADKHFQLADWRIRPLTPELLKYAREDTHYLIFIYIQMKNQLIASGNSEKNLLKAVFERSKSVCLKLYFAKSYALAYGRSITPAREKPLTKPEDSNKDHSSLAQSFANRVIDLDEQIDSKHDKYAAHSHINTKPLIDQFSDKEFCESQEPVNENLLKKRSHFIDFFTNKSEPKRSKTVENICSSFISQFERYNLTIKRQNNLSQENGEDLSLT</sequence>
<organism evidence="2">
    <name type="scientific">Oppiella nova</name>
    <dbReference type="NCBI Taxonomy" id="334625"/>
    <lineage>
        <taxon>Eukaryota</taxon>
        <taxon>Metazoa</taxon>
        <taxon>Ecdysozoa</taxon>
        <taxon>Arthropoda</taxon>
        <taxon>Chelicerata</taxon>
        <taxon>Arachnida</taxon>
        <taxon>Acari</taxon>
        <taxon>Acariformes</taxon>
        <taxon>Sarcoptiformes</taxon>
        <taxon>Oribatida</taxon>
        <taxon>Brachypylina</taxon>
        <taxon>Oppioidea</taxon>
        <taxon>Oppiidae</taxon>
        <taxon>Oppiella</taxon>
    </lineage>
</organism>
<protein>
    <recommendedName>
        <fullName evidence="1">3'-5' exonuclease domain-containing protein</fullName>
    </recommendedName>
</protein>
<dbReference type="Proteomes" id="UP000728032">
    <property type="component" value="Unassembled WGS sequence"/>
</dbReference>